<keyword evidence="1" id="KW-0472">Membrane</keyword>
<comment type="caution">
    <text evidence="2">The sequence shown here is derived from an EMBL/GenBank/DDBJ whole genome shotgun (WGS) entry which is preliminary data.</text>
</comment>
<accession>A0A1F6UYC1</accession>
<gene>
    <name evidence="2" type="ORF">A2818_02505</name>
</gene>
<reference evidence="2 3" key="1">
    <citation type="journal article" date="2016" name="Nat. Commun.">
        <title>Thousands of microbial genomes shed light on interconnected biogeochemical processes in an aquifer system.</title>
        <authorList>
            <person name="Anantharaman K."/>
            <person name="Brown C.T."/>
            <person name="Hug L.A."/>
            <person name="Sharon I."/>
            <person name="Castelle C.J."/>
            <person name="Probst A.J."/>
            <person name="Thomas B.C."/>
            <person name="Singh A."/>
            <person name="Wilkins M.J."/>
            <person name="Karaoz U."/>
            <person name="Brodie E.L."/>
            <person name="Williams K.H."/>
            <person name="Hubbard S.S."/>
            <person name="Banfield J.F."/>
        </authorList>
    </citation>
    <scope>NUCLEOTIDE SEQUENCE [LARGE SCALE GENOMIC DNA]</scope>
</reference>
<dbReference type="Gene3D" id="2.60.40.10">
    <property type="entry name" value="Immunoglobulins"/>
    <property type="match status" value="1"/>
</dbReference>
<protein>
    <submittedName>
        <fullName evidence="2">Uncharacterized protein</fullName>
    </submittedName>
</protein>
<dbReference type="STRING" id="1801737.A2818_02505"/>
<keyword evidence="1" id="KW-1133">Transmembrane helix</keyword>
<dbReference type="AlphaFoldDB" id="A0A1F6UYC1"/>
<organism evidence="2 3">
    <name type="scientific">Candidatus Nomurabacteria bacterium RIFCSPHIGHO2_01_FULL_40_12</name>
    <dbReference type="NCBI Taxonomy" id="1801737"/>
    <lineage>
        <taxon>Bacteria</taxon>
        <taxon>Candidatus Nomuraibacteriota</taxon>
    </lineage>
</organism>
<proteinExistence type="predicted"/>
<keyword evidence="1" id="KW-0812">Transmembrane</keyword>
<name>A0A1F6UYC1_9BACT</name>
<feature type="transmembrane region" description="Helical" evidence="1">
    <location>
        <begin position="386"/>
        <end position="406"/>
    </location>
</feature>
<sequence length="416" mass="44909">MNVLQNRLNNTTNTRTQASLKTQISALQDQVQIPQSNQVNGETTTTATTNTTPITITTTNVFSSKVEGLGLVVEERKKAVDNSKAQLVKIINESVTAIITNTETSGKKTDTSRIYTLRDELLLKVDSSLGALTEDITPANINDLQIEIKKGIENVRSVAGDNRAIAQNDLSSKDITNTLNTLSGAVNDQAEALKAQGGDLLYKDSNKDGISDYDSVYVYNMSPTALSPVSTYEGKTINAAEKILLGFDPTQSEIVEVNKEQPTESIIASVPTYQVKEVALTENKAVLLKGQALPNSFITIYIYSTPIMVTVKTDSKGEWQYVLDKELENGDHTVYTASVNNSGNIIAKSPGYLFTKTAEAASLKDLPLAGASVEANKPGLLEGNNLYVIVTVLVLIIVTVLVLIGMTSKKNKENLS</sequence>
<dbReference type="EMBL" id="MFTN01000029">
    <property type="protein sequence ID" value="OGI62410.1"/>
    <property type="molecule type" value="Genomic_DNA"/>
</dbReference>
<evidence type="ECO:0000313" key="2">
    <source>
        <dbReference type="EMBL" id="OGI62410.1"/>
    </source>
</evidence>
<evidence type="ECO:0000256" key="1">
    <source>
        <dbReference type="SAM" id="Phobius"/>
    </source>
</evidence>
<dbReference type="InterPro" id="IPR013783">
    <property type="entry name" value="Ig-like_fold"/>
</dbReference>
<dbReference type="Proteomes" id="UP000177602">
    <property type="component" value="Unassembled WGS sequence"/>
</dbReference>
<evidence type="ECO:0000313" key="3">
    <source>
        <dbReference type="Proteomes" id="UP000177602"/>
    </source>
</evidence>